<dbReference type="Gene3D" id="3.30.1370.110">
    <property type="match status" value="1"/>
</dbReference>
<dbReference type="SMART" id="SM00463">
    <property type="entry name" value="SMR"/>
    <property type="match status" value="1"/>
</dbReference>
<evidence type="ECO:0000313" key="2">
    <source>
        <dbReference type="EMBL" id="VBB41374.1"/>
    </source>
</evidence>
<organism evidence="2">
    <name type="scientific">Uncultured Desulfatiglans sp</name>
    <dbReference type="NCBI Taxonomy" id="1748965"/>
    <lineage>
        <taxon>Bacteria</taxon>
        <taxon>Pseudomonadati</taxon>
        <taxon>Thermodesulfobacteriota</taxon>
        <taxon>Desulfobacteria</taxon>
        <taxon>Desulfatiglandales</taxon>
        <taxon>Desulfatiglandaceae</taxon>
        <taxon>Desulfatiglans</taxon>
        <taxon>environmental samples</taxon>
    </lineage>
</organism>
<sequence length="104" mass="11514">MENDPVNIPMDGCLDLHTFAPSEAGDLVEDYIEACLLEGIFEVRFIHGKGKGVLRETVHARLRRSPHVLRFALDAGPSGWGATVVWLKERRLEASKGKEGADDE</sequence>
<protein>
    <submittedName>
        <fullName evidence="2">Smr protein/MutS2</fullName>
    </submittedName>
</protein>
<dbReference type="Pfam" id="PF01713">
    <property type="entry name" value="Smr"/>
    <property type="match status" value="1"/>
</dbReference>
<dbReference type="SUPFAM" id="SSF160443">
    <property type="entry name" value="SMR domain-like"/>
    <property type="match status" value="1"/>
</dbReference>
<dbReference type="InterPro" id="IPR002625">
    <property type="entry name" value="Smr_dom"/>
</dbReference>
<dbReference type="InterPro" id="IPR036063">
    <property type="entry name" value="Smr_dom_sf"/>
</dbReference>
<accession>A0A653A043</accession>
<feature type="domain" description="Smr" evidence="1">
    <location>
        <begin position="14"/>
        <end position="88"/>
    </location>
</feature>
<reference evidence="2" key="1">
    <citation type="submission" date="2018-07" db="EMBL/GenBank/DDBJ databases">
        <authorList>
            <consortium name="Genoscope - CEA"/>
            <person name="William W."/>
        </authorList>
    </citation>
    <scope>NUCLEOTIDE SEQUENCE</scope>
    <source>
        <strain evidence="2">IK1</strain>
    </source>
</reference>
<evidence type="ECO:0000259" key="1">
    <source>
        <dbReference type="PROSITE" id="PS50828"/>
    </source>
</evidence>
<dbReference type="AlphaFoldDB" id="A0A653A043"/>
<proteinExistence type="predicted"/>
<gene>
    <name evidence="2" type="ORF">TRIP_B10102</name>
</gene>
<name>A0A653A043_UNCDX</name>
<dbReference type="PROSITE" id="PS50828">
    <property type="entry name" value="SMR"/>
    <property type="match status" value="1"/>
</dbReference>
<dbReference type="EMBL" id="UPXX01000001">
    <property type="protein sequence ID" value="VBB41374.1"/>
    <property type="molecule type" value="Genomic_DNA"/>
</dbReference>